<dbReference type="InterPro" id="IPR045584">
    <property type="entry name" value="Pilin-like"/>
</dbReference>
<keyword evidence="3 6" id="KW-0812">Transmembrane</keyword>
<keyword evidence="5 6" id="KW-0472">Membrane</keyword>
<gene>
    <name evidence="7" type="ordered locus">Emin_1495</name>
</gene>
<evidence type="ECO:0000256" key="4">
    <source>
        <dbReference type="ARBA" id="ARBA00022989"/>
    </source>
</evidence>
<dbReference type="HOGENOM" id="CLU_091705_3_0_0"/>
<evidence type="ECO:0000313" key="7">
    <source>
        <dbReference type="EMBL" id="ACC99043.1"/>
    </source>
</evidence>
<dbReference type="STRING" id="445932.Emin_1495"/>
<accession>B2KEU7</accession>
<evidence type="ECO:0000256" key="1">
    <source>
        <dbReference type="ARBA" id="ARBA00004167"/>
    </source>
</evidence>
<feature type="transmembrane region" description="Helical" evidence="6">
    <location>
        <begin position="7"/>
        <end position="28"/>
    </location>
</feature>
<dbReference type="AlphaFoldDB" id="B2KEU7"/>
<sequence>MKKGFTLIELLVVVLIIGILAAIALPQYNKAVAKSRMAEAMVNGKAFMLALERHYLMTSESPTFESLDIELQGAVNTGANEHALDHITHNKMSYEIGNGGKFIRIVPRASAGPIAGMQLHYHRDGQIYCYSHKAGANVDFQESVCKTLGGTEFPSKDTANHSAFKLQ</sequence>
<dbReference type="KEGG" id="emi:Emin_1495"/>
<dbReference type="GO" id="GO:0016020">
    <property type="term" value="C:membrane"/>
    <property type="evidence" value="ECO:0007669"/>
    <property type="project" value="UniProtKB-SubCell"/>
</dbReference>
<name>B2KEU7_ELUMP</name>
<keyword evidence="4 6" id="KW-1133">Transmembrane helix</keyword>
<organism evidence="7 8">
    <name type="scientific">Elusimicrobium minutum (strain Pei191)</name>
    <dbReference type="NCBI Taxonomy" id="445932"/>
    <lineage>
        <taxon>Bacteria</taxon>
        <taxon>Pseudomonadati</taxon>
        <taxon>Elusimicrobiota</taxon>
        <taxon>Elusimicrobia</taxon>
        <taxon>Elusimicrobiales</taxon>
        <taxon>Elusimicrobiaceae</taxon>
        <taxon>Elusimicrobium</taxon>
    </lineage>
</organism>
<reference evidence="7 8" key="1">
    <citation type="journal article" date="2009" name="Appl. Environ. Microbiol.">
        <title>Genomic analysis of 'Elusimicrobium minutum,' the first cultivated representative of the phylum 'Elusimicrobia' (formerly termite group 1).</title>
        <authorList>
            <person name="Herlemann D.P.R."/>
            <person name="Geissinger O."/>
            <person name="Ikeda-Ohtsubo W."/>
            <person name="Kunin V."/>
            <person name="Sun H."/>
            <person name="Lapidus A."/>
            <person name="Hugenholtz P."/>
            <person name="Brune A."/>
        </authorList>
    </citation>
    <scope>NUCLEOTIDE SEQUENCE [LARGE SCALE GENOMIC DNA]</scope>
    <source>
        <strain evidence="7 8">Pei191</strain>
    </source>
</reference>
<evidence type="ECO:0000313" key="8">
    <source>
        <dbReference type="Proteomes" id="UP000001029"/>
    </source>
</evidence>
<keyword evidence="2" id="KW-0488">Methylation</keyword>
<evidence type="ECO:0000256" key="6">
    <source>
        <dbReference type="SAM" id="Phobius"/>
    </source>
</evidence>
<dbReference type="RefSeq" id="WP_012415658.1">
    <property type="nucleotide sequence ID" value="NC_010644.1"/>
</dbReference>
<dbReference type="NCBIfam" id="TIGR02532">
    <property type="entry name" value="IV_pilin_GFxxxE"/>
    <property type="match status" value="1"/>
</dbReference>
<keyword evidence="8" id="KW-1185">Reference proteome</keyword>
<proteinExistence type="predicted"/>
<dbReference type="PANTHER" id="PTHR30093">
    <property type="entry name" value="GENERAL SECRETION PATHWAY PROTEIN G"/>
    <property type="match status" value="1"/>
</dbReference>
<dbReference type="PANTHER" id="PTHR30093:SF44">
    <property type="entry name" value="TYPE II SECRETION SYSTEM CORE PROTEIN G"/>
    <property type="match status" value="1"/>
</dbReference>
<evidence type="ECO:0000256" key="2">
    <source>
        <dbReference type="ARBA" id="ARBA00022481"/>
    </source>
</evidence>
<evidence type="ECO:0000256" key="5">
    <source>
        <dbReference type="ARBA" id="ARBA00023136"/>
    </source>
</evidence>
<protein>
    <submittedName>
        <fullName evidence="7">PilE-like protein</fullName>
    </submittedName>
</protein>
<dbReference type="Pfam" id="PF07963">
    <property type="entry name" value="N_methyl"/>
    <property type="match status" value="1"/>
</dbReference>
<dbReference type="EMBL" id="CP001055">
    <property type="protein sequence ID" value="ACC99043.1"/>
    <property type="molecule type" value="Genomic_DNA"/>
</dbReference>
<dbReference type="InterPro" id="IPR012902">
    <property type="entry name" value="N_methyl_site"/>
</dbReference>
<dbReference type="SUPFAM" id="SSF54523">
    <property type="entry name" value="Pili subunits"/>
    <property type="match status" value="1"/>
</dbReference>
<comment type="subcellular location">
    <subcellularLocation>
        <location evidence="1">Membrane</location>
        <topology evidence="1">Single-pass membrane protein</topology>
    </subcellularLocation>
</comment>
<dbReference type="Gene3D" id="3.30.700.10">
    <property type="entry name" value="Glycoprotein, Type 4 Pilin"/>
    <property type="match status" value="1"/>
</dbReference>
<dbReference type="Proteomes" id="UP000001029">
    <property type="component" value="Chromosome"/>
</dbReference>
<dbReference type="PROSITE" id="PS00409">
    <property type="entry name" value="PROKAR_NTER_METHYL"/>
    <property type="match status" value="1"/>
</dbReference>
<evidence type="ECO:0000256" key="3">
    <source>
        <dbReference type="ARBA" id="ARBA00022692"/>
    </source>
</evidence>